<feature type="coiled-coil region" evidence="9">
    <location>
        <begin position="332"/>
        <end position="915"/>
    </location>
</feature>
<dbReference type="GO" id="GO:0048788">
    <property type="term" value="C:cytoskeleton of presynaptic active zone"/>
    <property type="evidence" value="ECO:0007669"/>
    <property type="project" value="TreeGrafter"/>
</dbReference>
<dbReference type="Proteomes" id="UP000694396">
    <property type="component" value="Unplaced"/>
</dbReference>
<protein>
    <submittedName>
        <fullName evidence="11">ELKS/RAB6-interacting/CAST family member 2</fullName>
    </submittedName>
</protein>
<dbReference type="Ensembl" id="ENSCRFT00000022100.1">
    <property type="protein sequence ID" value="ENSCRFP00000021383.1"/>
    <property type="gene ID" value="ENSCRFG00000015829.1"/>
</dbReference>
<evidence type="ECO:0000256" key="10">
    <source>
        <dbReference type="SAM" id="MobiDB-lite"/>
    </source>
</evidence>
<feature type="compositionally biased region" description="Basic residues" evidence="10">
    <location>
        <begin position="930"/>
        <end position="951"/>
    </location>
</feature>
<dbReference type="InterPro" id="IPR019323">
    <property type="entry name" value="ELKS/CAST"/>
</dbReference>
<evidence type="ECO:0000256" key="9">
    <source>
        <dbReference type="SAM" id="Coils"/>
    </source>
</evidence>
<dbReference type="GO" id="GO:0030424">
    <property type="term" value="C:axon"/>
    <property type="evidence" value="ECO:0007669"/>
    <property type="project" value="UniProtKB-SubCell"/>
</dbReference>
<evidence type="ECO:0000256" key="8">
    <source>
        <dbReference type="ARBA" id="ARBA00034106"/>
    </source>
</evidence>
<feature type="coiled-coil region" evidence="9">
    <location>
        <begin position="147"/>
        <end position="174"/>
    </location>
</feature>
<reference evidence="11" key="2">
    <citation type="submission" date="2025-09" db="UniProtKB">
        <authorList>
            <consortium name="Ensembl"/>
        </authorList>
    </citation>
    <scope>IDENTIFICATION</scope>
</reference>
<dbReference type="SUPFAM" id="SSF57997">
    <property type="entry name" value="Tropomyosin"/>
    <property type="match status" value="1"/>
</dbReference>
<evidence type="ECO:0000256" key="5">
    <source>
        <dbReference type="ARBA" id="ARBA00023054"/>
    </source>
</evidence>
<keyword evidence="4" id="KW-0770">Synapse</keyword>
<dbReference type="AlphaFoldDB" id="A0A8C3XI26"/>
<evidence type="ECO:0000313" key="12">
    <source>
        <dbReference type="Proteomes" id="UP000694396"/>
    </source>
</evidence>
<keyword evidence="7" id="KW-0966">Cell projection</keyword>
<dbReference type="Pfam" id="PF10174">
    <property type="entry name" value="Cast"/>
    <property type="match status" value="1"/>
</dbReference>
<dbReference type="GO" id="GO:0007274">
    <property type="term" value="P:neuromuscular synaptic transmission"/>
    <property type="evidence" value="ECO:0007669"/>
    <property type="project" value="TreeGrafter"/>
</dbReference>
<dbReference type="GO" id="GO:0098882">
    <property type="term" value="F:structural constituent of presynaptic active zone"/>
    <property type="evidence" value="ECO:0007669"/>
    <property type="project" value="TreeGrafter"/>
</dbReference>
<keyword evidence="12" id="KW-1185">Reference proteome</keyword>
<evidence type="ECO:0000256" key="3">
    <source>
        <dbReference type="ARBA" id="ARBA00022553"/>
    </source>
</evidence>
<dbReference type="PANTHER" id="PTHR18861:SF3">
    <property type="entry name" value="ERC PROTEIN 2"/>
    <property type="match status" value="1"/>
</dbReference>
<organism evidence="11 12">
    <name type="scientific">Cyanoderma ruficeps</name>
    <name type="common">rufous-capped babbler</name>
    <dbReference type="NCBI Taxonomy" id="181631"/>
    <lineage>
        <taxon>Eukaryota</taxon>
        <taxon>Metazoa</taxon>
        <taxon>Chordata</taxon>
        <taxon>Craniata</taxon>
        <taxon>Vertebrata</taxon>
        <taxon>Euteleostomi</taxon>
        <taxon>Archelosauria</taxon>
        <taxon>Archosauria</taxon>
        <taxon>Dinosauria</taxon>
        <taxon>Saurischia</taxon>
        <taxon>Theropoda</taxon>
        <taxon>Coelurosauria</taxon>
        <taxon>Aves</taxon>
        <taxon>Neognathae</taxon>
        <taxon>Neoaves</taxon>
        <taxon>Telluraves</taxon>
        <taxon>Australaves</taxon>
        <taxon>Passeriformes</taxon>
        <taxon>Sylvioidea</taxon>
        <taxon>Timaliidae</taxon>
        <taxon>Cyanoderma</taxon>
    </lineage>
</organism>
<dbReference type="FunFam" id="1.10.287.1490:FF:000013">
    <property type="entry name" value="ELKS/RAB6-interacting/CAST family member 2"/>
    <property type="match status" value="1"/>
</dbReference>
<keyword evidence="2" id="KW-0963">Cytoplasm</keyword>
<keyword evidence="3" id="KW-0597">Phosphoprotein</keyword>
<evidence type="ECO:0000256" key="7">
    <source>
        <dbReference type="ARBA" id="ARBA00023273"/>
    </source>
</evidence>
<evidence type="ECO:0000256" key="2">
    <source>
        <dbReference type="ARBA" id="ARBA00022490"/>
    </source>
</evidence>
<dbReference type="PANTHER" id="PTHR18861">
    <property type="entry name" value="ELKS/RAB6-INTERACTING/CAST PROTEIN"/>
    <property type="match status" value="1"/>
</dbReference>
<dbReference type="Gene3D" id="1.10.287.1490">
    <property type="match status" value="1"/>
</dbReference>
<sequence length="981" mass="113460">MYGSARTIGNLEGSPSRSPRLPRSPRLGHRRTSSGGGGGTGKTLSMENIQSLNAAYATSGPMYLSDHEGVASTTFPKGTMTLGRATNRAVYGGRVTAMGSSPNIASAGLSHTDVLSYTDQHGGLTTSSHHHHHQVPSMLRQVRDSTMLDLQAQLKDLQRENDLLRKELDIKDSKLGSSMNSIKTFWSPELKKERVLRKEEAARMSVLKEQMRVSHEENQHLQMTIQALQDELRTQRDLNHLLQQESGNRGSEHFTIELTEENFRRLQAEHDRQAKELFLLRKTLEEMELRIETQKQTLNARDESIKKLLEMLQSKGLPSKGMEDDNERTRRMAEAESQVNHLEVILDQKEKENMHLREELHRRTQLQPEPAKTKALQTVIEMKDTKIASLERNIRDLEDEIQMLKTNGVLNTEDREEEIKQIEVYKSHSKFMKNKIDQLKQELSKKESELLALQTKLETLSNQNSDCKQHIEVLKESLTAKEQRAAILQTEVDALRLRLEEKETFLNKKTKQLQDLTEEKGTLAGEIRDMKDMLEVKERKINVLQKKIENLQEQLRDKDKQLTNLKDRVKSLQTDSSNTDTALATLEEALSEKERIIERLKEQRDRDDRERLEEIESYKKENKDLKEKVNALQAELTEKESSLIDLKEHASSLASAGLKRDSKLKSLEIAIEQKKEECSKLEAQLKKQAEQLFNQMYNPAHEAEEEARMNPEFADRMKQLDKEASYYREECGKAQAEVDRLLEILKEVENEKNDKDKKIAELERHMKDQNKKVANLKHNQQLEKKKNAQLLEEVRRREDNMTDNSQHLQVEELMNALEKTRQELDSTKARLASTQQSLAEKEAHLANLRIERRKQLEEILEMKQEALLAAISEKDANIALLELSASKKKKTQDEVMALKREKDRLVHQLKQQTQNRMKLMADNYDDDHHHYHHHHHHHHHRSPGRTQHNHRPSPDQIMGIRNKFGMRKISTGPLPSAANVQ</sequence>
<proteinExistence type="predicted"/>
<feature type="region of interest" description="Disordered" evidence="10">
    <location>
        <begin position="926"/>
        <end position="958"/>
    </location>
</feature>
<keyword evidence="6" id="KW-0206">Cytoskeleton</keyword>
<accession>A0A8C3XI26</accession>
<feature type="region of interest" description="Disordered" evidence="10">
    <location>
        <begin position="1"/>
        <end position="44"/>
    </location>
</feature>
<evidence type="ECO:0000256" key="4">
    <source>
        <dbReference type="ARBA" id="ARBA00023018"/>
    </source>
</evidence>
<feature type="coiled-coil region" evidence="9">
    <location>
        <begin position="211"/>
        <end position="276"/>
    </location>
</feature>
<keyword evidence="5 9" id="KW-0175">Coiled coil</keyword>
<reference evidence="11" key="1">
    <citation type="submission" date="2025-08" db="UniProtKB">
        <authorList>
            <consortium name="Ensembl"/>
        </authorList>
    </citation>
    <scope>IDENTIFICATION</scope>
</reference>
<feature type="compositionally biased region" description="Low complexity" evidence="10">
    <location>
        <begin position="14"/>
        <end position="25"/>
    </location>
</feature>
<evidence type="ECO:0000256" key="1">
    <source>
        <dbReference type="ARBA" id="ARBA00004245"/>
    </source>
</evidence>
<dbReference type="GO" id="GO:0048167">
    <property type="term" value="P:regulation of synaptic plasticity"/>
    <property type="evidence" value="ECO:0007669"/>
    <property type="project" value="TreeGrafter"/>
</dbReference>
<evidence type="ECO:0000313" key="11">
    <source>
        <dbReference type="Ensembl" id="ENSCRFP00000021383.1"/>
    </source>
</evidence>
<name>A0A8C3XI26_9PASS</name>
<comment type="subcellular location">
    <subcellularLocation>
        <location evidence="1">Cytoplasm</location>
        <location evidence="1">Cytoskeleton</location>
    </subcellularLocation>
    <subcellularLocation>
        <location evidence="8">Presynapse</location>
    </subcellularLocation>
</comment>
<evidence type="ECO:0000256" key="6">
    <source>
        <dbReference type="ARBA" id="ARBA00023212"/>
    </source>
</evidence>